<keyword evidence="12" id="KW-1185">Reference proteome</keyword>
<dbReference type="PATRIC" id="fig|45068.5.peg.749"/>
<evidence type="ECO:0000313" key="12">
    <source>
        <dbReference type="Proteomes" id="UP000054997"/>
    </source>
</evidence>
<evidence type="ECO:0000313" key="11">
    <source>
        <dbReference type="EMBL" id="KTD21970.1"/>
    </source>
</evidence>
<dbReference type="InterPro" id="IPR014721">
    <property type="entry name" value="Ribsml_uS5_D2-typ_fold_subgr"/>
</dbReference>
<dbReference type="EMBL" id="LNYK01000013">
    <property type="protein sequence ID" value="KTD21970.1"/>
    <property type="molecule type" value="Genomic_DNA"/>
</dbReference>
<keyword evidence="1" id="KW-0963">Cytoplasm</keyword>
<protein>
    <submittedName>
        <fullName evidence="11">Mevalonate kinase</fullName>
    </submittedName>
</protein>
<feature type="domain" description="GHMP kinase N-terminal" evidence="10">
    <location>
        <begin position="76"/>
        <end position="144"/>
    </location>
</feature>
<dbReference type="RefSeq" id="WP_058528720.1">
    <property type="nucleotide sequence ID" value="NZ_CAAAHZ010000020.1"/>
</dbReference>
<dbReference type="Proteomes" id="UP000054997">
    <property type="component" value="Unassembled WGS sequence"/>
</dbReference>
<dbReference type="InterPro" id="IPR020568">
    <property type="entry name" value="Ribosomal_Su5_D2-typ_SF"/>
</dbReference>
<comment type="caution">
    <text evidence="11">The sequence shown here is derived from an EMBL/GenBank/DDBJ whole genome shotgun (WGS) entry which is preliminary data.</text>
</comment>
<accession>A0A0W0VP66</accession>
<keyword evidence="7" id="KW-0460">Magnesium</keyword>
<dbReference type="InterPro" id="IPR006205">
    <property type="entry name" value="Mev_gal_kin"/>
</dbReference>
<dbReference type="PANTHER" id="PTHR43290">
    <property type="entry name" value="MEVALONATE KINASE"/>
    <property type="match status" value="1"/>
</dbReference>
<dbReference type="GO" id="GO:0019287">
    <property type="term" value="P:isopentenyl diphosphate biosynthetic process, mevalonate pathway"/>
    <property type="evidence" value="ECO:0007669"/>
    <property type="project" value="UniProtKB-UniPathway"/>
</dbReference>
<evidence type="ECO:0000259" key="10">
    <source>
        <dbReference type="Pfam" id="PF00288"/>
    </source>
</evidence>
<dbReference type="OrthoDB" id="9769523at2"/>
<dbReference type="STRING" id="45068.Llon_0702"/>
<gene>
    <name evidence="11" type="ORF">Llon_0702</name>
</gene>
<dbReference type="UniPathway" id="UPA00057">
    <property type="reaction ID" value="UER00098"/>
</dbReference>
<dbReference type="PANTHER" id="PTHR43290:SF2">
    <property type="entry name" value="MEVALONATE KINASE"/>
    <property type="match status" value="1"/>
</dbReference>
<keyword evidence="3" id="KW-0808">Transferase</keyword>
<keyword evidence="2" id="KW-0444">Lipid biosynthesis</keyword>
<evidence type="ECO:0000256" key="9">
    <source>
        <dbReference type="ARBA" id="ARBA00029438"/>
    </source>
</evidence>
<dbReference type="Pfam" id="PF00288">
    <property type="entry name" value="GHMP_kinases_N"/>
    <property type="match status" value="1"/>
</dbReference>
<keyword evidence="4" id="KW-0547">Nucleotide-binding</keyword>
<evidence type="ECO:0000256" key="5">
    <source>
        <dbReference type="ARBA" id="ARBA00022777"/>
    </source>
</evidence>
<evidence type="ECO:0000256" key="7">
    <source>
        <dbReference type="ARBA" id="ARBA00022842"/>
    </source>
</evidence>
<keyword evidence="8" id="KW-0443">Lipid metabolism</keyword>
<dbReference type="GO" id="GO:0004496">
    <property type="term" value="F:mevalonate kinase activity"/>
    <property type="evidence" value="ECO:0007669"/>
    <property type="project" value="InterPro"/>
</dbReference>
<evidence type="ECO:0000256" key="6">
    <source>
        <dbReference type="ARBA" id="ARBA00022840"/>
    </source>
</evidence>
<keyword evidence="6" id="KW-0067">ATP-binding</keyword>
<organism evidence="11 12">
    <name type="scientific">Legionella londiniensis</name>
    <dbReference type="NCBI Taxonomy" id="45068"/>
    <lineage>
        <taxon>Bacteria</taxon>
        <taxon>Pseudomonadati</taxon>
        <taxon>Pseudomonadota</taxon>
        <taxon>Gammaproteobacteria</taxon>
        <taxon>Legionellales</taxon>
        <taxon>Legionellaceae</taxon>
        <taxon>Legionella</taxon>
    </lineage>
</organism>
<keyword evidence="5 11" id="KW-0418">Kinase</keyword>
<evidence type="ECO:0000256" key="4">
    <source>
        <dbReference type="ARBA" id="ARBA00022741"/>
    </source>
</evidence>
<proteinExistence type="predicted"/>
<comment type="pathway">
    <text evidence="9">Isoprenoid biosynthesis; isopentenyl diphosphate biosynthesis via mevalonate pathway; isopentenyl diphosphate from (R)-mevalonate: step 1/3.</text>
</comment>
<evidence type="ECO:0000256" key="8">
    <source>
        <dbReference type="ARBA" id="ARBA00023098"/>
    </source>
</evidence>
<evidence type="ECO:0000256" key="2">
    <source>
        <dbReference type="ARBA" id="ARBA00022516"/>
    </source>
</evidence>
<dbReference type="GO" id="GO:0005524">
    <property type="term" value="F:ATP binding"/>
    <property type="evidence" value="ECO:0007669"/>
    <property type="project" value="UniProtKB-KW"/>
</dbReference>
<dbReference type="InterPro" id="IPR006204">
    <property type="entry name" value="GHMP_kinase_N_dom"/>
</dbReference>
<dbReference type="GO" id="GO:0005829">
    <property type="term" value="C:cytosol"/>
    <property type="evidence" value="ECO:0007669"/>
    <property type="project" value="TreeGrafter"/>
</dbReference>
<dbReference type="Gene3D" id="3.30.70.890">
    <property type="entry name" value="GHMP kinase, C-terminal domain"/>
    <property type="match status" value="1"/>
</dbReference>
<dbReference type="InterPro" id="IPR036554">
    <property type="entry name" value="GHMP_kinase_C_sf"/>
</dbReference>
<dbReference type="AlphaFoldDB" id="A0A0W0VP66"/>
<evidence type="ECO:0000256" key="1">
    <source>
        <dbReference type="ARBA" id="ARBA00022490"/>
    </source>
</evidence>
<reference evidence="11 12" key="1">
    <citation type="submission" date="2015-11" db="EMBL/GenBank/DDBJ databases">
        <title>Genomic analysis of 38 Legionella species identifies large and diverse effector repertoires.</title>
        <authorList>
            <person name="Burstein D."/>
            <person name="Amaro F."/>
            <person name="Zusman T."/>
            <person name="Lifshitz Z."/>
            <person name="Cohen O."/>
            <person name="Gilbert J.A."/>
            <person name="Pupko T."/>
            <person name="Shuman H.A."/>
            <person name="Segal G."/>
        </authorList>
    </citation>
    <scope>NUCLEOTIDE SEQUENCE [LARGE SCALE GENOMIC DNA]</scope>
    <source>
        <strain evidence="11 12">ATCC 49505</strain>
    </source>
</reference>
<evidence type="ECO:0000256" key="3">
    <source>
        <dbReference type="ARBA" id="ARBA00022679"/>
    </source>
</evidence>
<sequence>MSFDFQTTTHGKWILAGEHAVIRGHAALVFPVREKKLTLSYCNASSELSANFEGESNADLHLLFWSVLEHGAQLLGKSLNSLSGYFHLYSNIPIGVGMGASAALSVAVARWFSAQNFLKDWELHLFAKELENLFHGKSSGLDIAGVSSEAGIQFQQGKYTPIMQSWQPKWYLSSCGQIGITSHCINQVLALWENSPQKAKQIDDQMAASVQQALSAISENSKDAFQSLANAINLASDCFRQWGLVSENLHHHMKALRDAGATAVKPTGSGGGGYVLSLWDSPPTQFKGELIPV</sequence>
<dbReference type="SUPFAM" id="SSF54211">
    <property type="entry name" value="Ribosomal protein S5 domain 2-like"/>
    <property type="match status" value="1"/>
</dbReference>
<dbReference type="SUPFAM" id="SSF55060">
    <property type="entry name" value="GHMP Kinase, C-terminal domain"/>
    <property type="match status" value="1"/>
</dbReference>
<dbReference type="Gene3D" id="3.30.230.10">
    <property type="match status" value="1"/>
</dbReference>
<dbReference type="PRINTS" id="PR00959">
    <property type="entry name" value="MEVGALKINASE"/>
</dbReference>
<name>A0A0W0VP66_9GAMM</name>